<keyword evidence="3" id="KW-1185">Reference proteome</keyword>
<feature type="transmembrane region" description="Helical" evidence="1">
    <location>
        <begin position="116"/>
        <end position="138"/>
    </location>
</feature>
<organism evidence="2 3">
    <name type="scientific">Luteolibacter soli</name>
    <dbReference type="NCBI Taxonomy" id="3135280"/>
    <lineage>
        <taxon>Bacteria</taxon>
        <taxon>Pseudomonadati</taxon>
        <taxon>Verrucomicrobiota</taxon>
        <taxon>Verrucomicrobiia</taxon>
        <taxon>Verrucomicrobiales</taxon>
        <taxon>Verrucomicrobiaceae</taxon>
        <taxon>Luteolibacter</taxon>
    </lineage>
</organism>
<evidence type="ECO:0000313" key="2">
    <source>
        <dbReference type="EMBL" id="MEK7951664.1"/>
    </source>
</evidence>
<keyword evidence="1" id="KW-0472">Membrane</keyword>
<reference evidence="2 3" key="1">
    <citation type="submission" date="2024-04" db="EMBL/GenBank/DDBJ databases">
        <title>Luteolibacter sp. isolated from soil.</title>
        <authorList>
            <person name="An J."/>
        </authorList>
    </citation>
    <scope>NUCLEOTIDE SEQUENCE [LARGE SCALE GENOMIC DNA]</scope>
    <source>
        <strain evidence="2 3">Y139</strain>
    </source>
</reference>
<dbReference type="Proteomes" id="UP001371305">
    <property type="component" value="Unassembled WGS sequence"/>
</dbReference>
<evidence type="ECO:0000256" key="1">
    <source>
        <dbReference type="SAM" id="Phobius"/>
    </source>
</evidence>
<comment type="caution">
    <text evidence="2">The sequence shown here is derived from an EMBL/GenBank/DDBJ whole genome shotgun (WGS) entry which is preliminary data.</text>
</comment>
<protein>
    <recommendedName>
        <fullName evidence="4">DUF3592 domain-containing protein</fullName>
    </recommendedName>
</protein>
<keyword evidence="1" id="KW-0812">Transmembrane</keyword>
<evidence type="ECO:0008006" key="4">
    <source>
        <dbReference type="Google" id="ProtNLM"/>
    </source>
</evidence>
<keyword evidence="1" id="KW-1133">Transmembrane helix</keyword>
<dbReference type="EMBL" id="JBBUKT010000005">
    <property type="protein sequence ID" value="MEK7951664.1"/>
    <property type="molecule type" value="Genomic_DNA"/>
</dbReference>
<proteinExistence type="predicted"/>
<accession>A0ABU9AXF0</accession>
<name>A0ABU9AXF0_9BACT</name>
<evidence type="ECO:0000313" key="3">
    <source>
        <dbReference type="Proteomes" id="UP001371305"/>
    </source>
</evidence>
<sequence length="160" mass="18714">MMRAFYKSRLLWCGVPGLVFLVWAWWDSGRNADEVSWRQGRHSHIVMVTSGAVWWQDTRDEESNSVAELVYVGRVAMVDRARGTVRERGFEFPEAYSWTCEVTPFGEGEEVRTCELWVALWLMVLGYVGVWLGVVFAWRWRKRRVMRRLTDFAKGTEVVG</sequence>
<gene>
    <name evidence="2" type="ORF">WKV53_14195</name>
</gene>